<protein>
    <submittedName>
        <fullName evidence="1">Uncharacterized protein</fullName>
    </submittedName>
</protein>
<dbReference type="EMBL" id="SDVB01000037">
    <property type="protein sequence ID" value="RYC27851.1"/>
    <property type="molecule type" value="Genomic_DNA"/>
</dbReference>
<reference evidence="1 2" key="1">
    <citation type="submission" date="2019-01" db="EMBL/GenBank/DDBJ databases">
        <authorList>
            <person name="Deng T."/>
        </authorList>
    </citation>
    <scope>NUCLEOTIDE SEQUENCE [LARGE SCALE GENOMIC DNA]</scope>
    <source>
        <strain evidence="1 2">F8825</strain>
    </source>
</reference>
<gene>
    <name evidence="1" type="ORF">EUU22_00735</name>
</gene>
<evidence type="ECO:0000313" key="2">
    <source>
        <dbReference type="Proteomes" id="UP000291088"/>
    </source>
</evidence>
<comment type="caution">
    <text evidence="1">The sequence shown here is derived from an EMBL/GenBank/DDBJ whole genome shotgun (WGS) entry which is preliminary data.</text>
</comment>
<sequence length="171" mass="17897">MNALIILKGDCGNPVHDVAIDVLDIEDKGILLGKAALAALCETKGPLAGIAATMTFVPYSWDQPSSLASALHDWKIGGEYVLASSEGALFEYGSDRAVIANLSLLREAGAIPIAGSVIRDDATGRAMVARSPFPLKARGLRNLESLVSAAGYRISDAIEGVASDQFLLRAD</sequence>
<name>A0A4Q2TZ57_9HYPH</name>
<dbReference type="RefSeq" id="WP_165351017.1">
    <property type="nucleotide sequence ID" value="NZ_SDVB01000037.1"/>
</dbReference>
<proteinExistence type="predicted"/>
<organism evidence="1 2">
    <name type="scientific">Ciceribacter ferrooxidans</name>
    <dbReference type="NCBI Taxonomy" id="2509717"/>
    <lineage>
        <taxon>Bacteria</taxon>
        <taxon>Pseudomonadati</taxon>
        <taxon>Pseudomonadota</taxon>
        <taxon>Alphaproteobacteria</taxon>
        <taxon>Hyphomicrobiales</taxon>
        <taxon>Rhizobiaceae</taxon>
        <taxon>Ciceribacter</taxon>
    </lineage>
</organism>
<dbReference type="Proteomes" id="UP000291088">
    <property type="component" value="Unassembled WGS sequence"/>
</dbReference>
<accession>A0A4Q2TZ57</accession>
<dbReference type="AlphaFoldDB" id="A0A4Q2TZ57"/>
<evidence type="ECO:0000313" key="1">
    <source>
        <dbReference type="EMBL" id="RYC27851.1"/>
    </source>
</evidence>
<keyword evidence="2" id="KW-1185">Reference proteome</keyword>